<feature type="transmembrane region" description="Helical" evidence="7">
    <location>
        <begin position="82"/>
        <end position="99"/>
    </location>
</feature>
<dbReference type="SUPFAM" id="SSF50182">
    <property type="entry name" value="Sm-like ribonucleoproteins"/>
    <property type="match status" value="1"/>
</dbReference>
<dbReference type="Gene3D" id="3.30.70.100">
    <property type="match status" value="1"/>
</dbReference>
<evidence type="ECO:0000256" key="5">
    <source>
        <dbReference type="ARBA" id="ARBA00022989"/>
    </source>
</evidence>
<dbReference type="GO" id="GO:0008381">
    <property type="term" value="F:mechanosensitive monoatomic ion channel activity"/>
    <property type="evidence" value="ECO:0007669"/>
    <property type="project" value="InterPro"/>
</dbReference>
<dbReference type="SUPFAM" id="SSF82689">
    <property type="entry name" value="Mechanosensitive channel protein MscS (YggB), C-terminal domain"/>
    <property type="match status" value="1"/>
</dbReference>
<dbReference type="STRING" id="393762.SAMN05660472_02971"/>
<comment type="subcellular location">
    <subcellularLocation>
        <location evidence="1">Cell membrane</location>
        <topology evidence="1">Multi-pass membrane protein</topology>
    </subcellularLocation>
</comment>
<evidence type="ECO:0000256" key="4">
    <source>
        <dbReference type="ARBA" id="ARBA00022692"/>
    </source>
</evidence>
<dbReference type="InterPro" id="IPR006685">
    <property type="entry name" value="MscS_channel_2nd"/>
</dbReference>
<dbReference type="InterPro" id="IPR049142">
    <property type="entry name" value="MS_channel_1st"/>
</dbReference>
<dbReference type="Gene3D" id="1.10.287.1260">
    <property type="match status" value="1"/>
</dbReference>
<dbReference type="FunFam" id="1.10.287.1260:FF:000005">
    <property type="entry name" value="Mechanosensitive ion channel family protein"/>
    <property type="match status" value="1"/>
</dbReference>
<evidence type="ECO:0000256" key="6">
    <source>
        <dbReference type="ARBA" id="ARBA00023136"/>
    </source>
</evidence>
<keyword evidence="6 7" id="KW-0472">Membrane</keyword>
<dbReference type="InterPro" id="IPR011014">
    <property type="entry name" value="MscS_channel_TM-2"/>
</dbReference>
<dbReference type="InterPro" id="IPR011066">
    <property type="entry name" value="MscS_channel_C_sf"/>
</dbReference>
<keyword evidence="3" id="KW-1003">Cell membrane</keyword>
<feature type="transmembrane region" description="Helical" evidence="7">
    <location>
        <begin position="105"/>
        <end position="125"/>
    </location>
</feature>
<gene>
    <name evidence="11" type="ORF">SAMN05660472_02971</name>
</gene>
<feature type="domain" description="Mechanosensitive ion channel MscS C-terminal" evidence="9">
    <location>
        <begin position="195"/>
        <end position="278"/>
    </location>
</feature>
<evidence type="ECO:0000259" key="10">
    <source>
        <dbReference type="Pfam" id="PF21088"/>
    </source>
</evidence>
<dbReference type="Pfam" id="PF21082">
    <property type="entry name" value="MS_channel_3rd"/>
    <property type="match status" value="1"/>
</dbReference>
<dbReference type="EMBL" id="FNFP01000014">
    <property type="protein sequence ID" value="SDL30056.1"/>
    <property type="molecule type" value="Genomic_DNA"/>
</dbReference>
<evidence type="ECO:0000256" key="3">
    <source>
        <dbReference type="ARBA" id="ARBA00022475"/>
    </source>
</evidence>
<dbReference type="PANTHER" id="PTHR30460:SF0">
    <property type="entry name" value="MODERATE CONDUCTANCE MECHANOSENSITIVE CHANNEL YBIO"/>
    <property type="match status" value="1"/>
</dbReference>
<dbReference type="Pfam" id="PF00924">
    <property type="entry name" value="MS_channel_2nd"/>
    <property type="match status" value="1"/>
</dbReference>
<sequence>MFEFIKHIEEAFRETFEFLTNPQQMTRLLGMILNIILILVIAKISIKIIHSIVNKIFHSQKTLKIKVDEARMETLKGLIKSVVKYIIYFIAFTSIIKSFGVEVGALIATAGIGGLAFGFGAQNLVRDVITGFFILFEDQFSVGDYVEVDGIGGIIEEMALRVTKIRDFNGDLHIIPNGEIKKVTNKSHGKMRALINISIAYEEDIDNAIKVLNEASEDLKRETPSILEGPTVLGVTDLGDSEVVISVMAKTVPMEQWAVERLMRKTFKQAFDKQGIEIPYPRRVVINKEE</sequence>
<dbReference type="InterPro" id="IPR049278">
    <property type="entry name" value="MS_channel_C"/>
</dbReference>
<keyword evidence="5 7" id="KW-1133">Transmembrane helix</keyword>
<keyword evidence="4 7" id="KW-0812">Transmembrane</keyword>
<feature type="transmembrane region" description="Helical" evidence="7">
    <location>
        <begin position="28"/>
        <end position="46"/>
    </location>
</feature>
<evidence type="ECO:0000313" key="11">
    <source>
        <dbReference type="EMBL" id="SDL30056.1"/>
    </source>
</evidence>
<dbReference type="AlphaFoldDB" id="A0A1G9IYE1"/>
<name>A0A1G9IYE1_9FIRM</name>
<dbReference type="Proteomes" id="UP000198718">
    <property type="component" value="Unassembled WGS sequence"/>
</dbReference>
<dbReference type="InterPro" id="IPR045276">
    <property type="entry name" value="YbiO_bact"/>
</dbReference>
<dbReference type="Gene3D" id="2.30.30.60">
    <property type="match status" value="1"/>
</dbReference>
<feature type="domain" description="Mechanosensitive ion channel transmembrane helices 2/3" evidence="10">
    <location>
        <begin position="82"/>
        <end position="122"/>
    </location>
</feature>
<evidence type="ECO:0000256" key="7">
    <source>
        <dbReference type="SAM" id="Phobius"/>
    </source>
</evidence>
<dbReference type="Pfam" id="PF21088">
    <property type="entry name" value="MS_channel_1st"/>
    <property type="match status" value="1"/>
</dbReference>
<dbReference type="InterPro" id="IPR023408">
    <property type="entry name" value="MscS_beta-dom_sf"/>
</dbReference>
<dbReference type="PANTHER" id="PTHR30460">
    <property type="entry name" value="MODERATE CONDUCTANCE MECHANOSENSITIVE CHANNEL YBIO"/>
    <property type="match status" value="1"/>
</dbReference>
<dbReference type="FunFam" id="3.30.70.100:FF:000018">
    <property type="entry name" value="MscS mechanosensitive ion channel"/>
    <property type="match status" value="1"/>
</dbReference>
<accession>A0A1G9IYE1</accession>
<dbReference type="SUPFAM" id="SSF82861">
    <property type="entry name" value="Mechanosensitive channel protein MscS (YggB), transmembrane region"/>
    <property type="match status" value="1"/>
</dbReference>
<dbReference type="GO" id="GO:0005886">
    <property type="term" value="C:plasma membrane"/>
    <property type="evidence" value="ECO:0007669"/>
    <property type="project" value="UniProtKB-SubCell"/>
</dbReference>
<evidence type="ECO:0000313" key="12">
    <source>
        <dbReference type="Proteomes" id="UP000198718"/>
    </source>
</evidence>
<comment type="similarity">
    <text evidence="2">Belongs to the MscS (TC 1.A.23) family.</text>
</comment>
<evidence type="ECO:0000259" key="8">
    <source>
        <dbReference type="Pfam" id="PF00924"/>
    </source>
</evidence>
<dbReference type="FunFam" id="2.30.30.60:FF:000001">
    <property type="entry name" value="MscS Mechanosensitive ion channel"/>
    <property type="match status" value="1"/>
</dbReference>
<protein>
    <submittedName>
        <fullName evidence="11">Small conductance mechanosensitive channel</fullName>
    </submittedName>
</protein>
<evidence type="ECO:0000259" key="9">
    <source>
        <dbReference type="Pfam" id="PF21082"/>
    </source>
</evidence>
<evidence type="ECO:0000256" key="1">
    <source>
        <dbReference type="ARBA" id="ARBA00004651"/>
    </source>
</evidence>
<organism evidence="11 12">
    <name type="scientific">Natronincola ferrireducens</name>
    <dbReference type="NCBI Taxonomy" id="393762"/>
    <lineage>
        <taxon>Bacteria</taxon>
        <taxon>Bacillati</taxon>
        <taxon>Bacillota</taxon>
        <taxon>Clostridia</taxon>
        <taxon>Peptostreptococcales</taxon>
        <taxon>Natronincolaceae</taxon>
        <taxon>Natronincola</taxon>
    </lineage>
</organism>
<dbReference type="InterPro" id="IPR010920">
    <property type="entry name" value="LSM_dom_sf"/>
</dbReference>
<proteinExistence type="inferred from homology"/>
<evidence type="ECO:0000256" key="2">
    <source>
        <dbReference type="ARBA" id="ARBA00008017"/>
    </source>
</evidence>
<reference evidence="11 12" key="1">
    <citation type="submission" date="2016-10" db="EMBL/GenBank/DDBJ databases">
        <authorList>
            <person name="de Groot N.N."/>
        </authorList>
    </citation>
    <scope>NUCLEOTIDE SEQUENCE [LARGE SCALE GENOMIC DNA]</scope>
    <source>
        <strain evidence="11 12">DSM 18346</strain>
    </source>
</reference>
<feature type="domain" description="Mechanosensitive ion channel MscS" evidence="8">
    <location>
        <begin position="123"/>
        <end position="187"/>
    </location>
</feature>
<dbReference type="RefSeq" id="WP_244269569.1">
    <property type="nucleotide sequence ID" value="NZ_FNFP01000014.1"/>
</dbReference>
<keyword evidence="12" id="KW-1185">Reference proteome</keyword>